<evidence type="ECO:0000256" key="1">
    <source>
        <dbReference type="SAM" id="MobiDB-lite"/>
    </source>
</evidence>
<dbReference type="Proteomes" id="UP000239649">
    <property type="component" value="Unassembled WGS sequence"/>
</dbReference>
<dbReference type="PANTHER" id="PTHR43031">
    <property type="entry name" value="FAD-DEPENDENT OXIDOREDUCTASE"/>
    <property type="match status" value="1"/>
</dbReference>
<evidence type="ECO:0000259" key="2">
    <source>
        <dbReference type="PROSITE" id="PS50206"/>
    </source>
</evidence>
<feature type="domain" description="Rhodanese" evidence="2">
    <location>
        <begin position="19"/>
        <end position="103"/>
    </location>
</feature>
<feature type="compositionally biased region" description="Low complexity" evidence="1">
    <location>
        <begin position="254"/>
        <end position="270"/>
    </location>
</feature>
<protein>
    <submittedName>
        <fullName evidence="3">Rhodanese-like domain</fullName>
    </submittedName>
</protein>
<evidence type="ECO:0000313" key="4">
    <source>
        <dbReference type="Proteomes" id="UP000239649"/>
    </source>
</evidence>
<dbReference type="Pfam" id="PF00581">
    <property type="entry name" value="Rhodanese"/>
    <property type="match status" value="1"/>
</dbReference>
<organism evidence="3 4">
    <name type="scientific">Micractinium conductrix</name>
    <dbReference type="NCBI Taxonomy" id="554055"/>
    <lineage>
        <taxon>Eukaryota</taxon>
        <taxon>Viridiplantae</taxon>
        <taxon>Chlorophyta</taxon>
        <taxon>core chlorophytes</taxon>
        <taxon>Trebouxiophyceae</taxon>
        <taxon>Chlorellales</taxon>
        <taxon>Chlorellaceae</taxon>
        <taxon>Chlorella clade</taxon>
        <taxon>Micractinium</taxon>
    </lineage>
</organism>
<name>A0A2P6VSD0_9CHLO</name>
<keyword evidence="4" id="KW-1185">Reference proteome</keyword>
<dbReference type="InterPro" id="IPR001763">
    <property type="entry name" value="Rhodanese-like_dom"/>
</dbReference>
<evidence type="ECO:0000313" key="3">
    <source>
        <dbReference type="EMBL" id="PSC76985.1"/>
    </source>
</evidence>
<dbReference type="EMBL" id="LHPF02000001">
    <property type="protein sequence ID" value="PSC76985.1"/>
    <property type="molecule type" value="Genomic_DNA"/>
</dbReference>
<dbReference type="InterPro" id="IPR036873">
    <property type="entry name" value="Rhodanese-like_dom_sf"/>
</dbReference>
<feature type="compositionally biased region" description="Basic residues" evidence="1">
    <location>
        <begin position="375"/>
        <end position="388"/>
    </location>
</feature>
<comment type="caution">
    <text evidence="3">The sequence shown here is derived from an EMBL/GenBank/DDBJ whole genome shotgun (WGS) entry which is preliminary data.</text>
</comment>
<dbReference type="STRING" id="554055.A0A2P6VSD0"/>
<dbReference type="SMART" id="SM00450">
    <property type="entry name" value="RHOD"/>
    <property type="match status" value="1"/>
</dbReference>
<dbReference type="Gene3D" id="3.40.250.10">
    <property type="entry name" value="Rhodanese-like domain"/>
    <property type="match status" value="1"/>
</dbReference>
<feature type="compositionally biased region" description="Gly residues" evidence="1">
    <location>
        <begin position="323"/>
        <end position="355"/>
    </location>
</feature>
<dbReference type="PROSITE" id="PS50206">
    <property type="entry name" value="RHODANESE_3"/>
    <property type="match status" value="1"/>
</dbReference>
<dbReference type="InterPro" id="IPR050229">
    <property type="entry name" value="GlpE_sulfurtransferase"/>
</dbReference>
<accession>A0A2P6VSD0</accession>
<reference evidence="3 4" key="1">
    <citation type="journal article" date="2018" name="Plant J.">
        <title>Genome sequences of Chlorella sorokiniana UTEX 1602 and Micractinium conductrix SAG 241.80: implications to maltose excretion by a green alga.</title>
        <authorList>
            <person name="Arriola M.B."/>
            <person name="Velmurugan N."/>
            <person name="Zhang Y."/>
            <person name="Plunkett M.H."/>
            <person name="Hondzo H."/>
            <person name="Barney B.M."/>
        </authorList>
    </citation>
    <scope>NUCLEOTIDE SEQUENCE [LARGE SCALE GENOMIC DNA]</scope>
    <source>
        <strain evidence="3 4">SAG 241.80</strain>
    </source>
</reference>
<dbReference type="PANTHER" id="PTHR43031:SF1">
    <property type="entry name" value="PYRIDINE NUCLEOTIDE-DISULPHIDE OXIDOREDUCTASE"/>
    <property type="match status" value="1"/>
</dbReference>
<proteinExistence type="predicted"/>
<dbReference type="AlphaFoldDB" id="A0A2P6VSD0"/>
<dbReference type="OrthoDB" id="511248at2759"/>
<dbReference type="SUPFAM" id="SSF52821">
    <property type="entry name" value="Rhodanese/Cell cycle control phosphatase"/>
    <property type="match status" value="1"/>
</dbReference>
<sequence length="388" mass="41006">MFPQVPLISCTELRQLMDGSFQVIVVDTRTPEEIDVSIIPGVITQEQYEARKKELAGKTVVFYCTVGYRSSSYAAKLKASGVDAKNLEGGIVRWAQKRYPLVRPPSAGEAAGQATTRVHVYSKQFALQPEEYEPVVFKNPLFSWLRRALPPWAGGSNGKKPVKDIKKEGQKVKVVFTRKRKGQPDKEVVHNPSTLEKVTADNEDDSPDLQKAGGARRGSARGGRHGGGAATKAAAPSKGKGKKREEEEGGGEVAPAPAQHGKGKAAAGKAGAKGRDAAEPRTPKAAQRRGPRKQEEEEDETQGGAEPAAPRTSRRVAERKSRGGGGVQKARGGGGKTSGRGTGKTSGGSAAGGGAAAAAKGGQKRKAVEAPPTRISRRLAKKKRAKRG</sequence>
<feature type="compositionally biased region" description="Basic and acidic residues" evidence="1">
    <location>
        <begin position="273"/>
        <end position="282"/>
    </location>
</feature>
<dbReference type="CDD" id="cd00158">
    <property type="entry name" value="RHOD"/>
    <property type="match status" value="1"/>
</dbReference>
<gene>
    <name evidence="3" type="primary">g699</name>
    <name evidence="3" type="ORF">C2E20_0699</name>
</gene>
<feature type="region of interest" description="Disordered" evidence="1">
    <location>
        <begin position="178"/>
        <end position="388"/>
    </location>
</feature>